<dbReference type="Pfam" id="PF13692">
    <property type="entry name" value="Glyco_trans_1_4"/>
    <property type="match status" value="1"/>
</dbReference>
<accession>A0A1I6M9M9</accession>
<dbReference type="OrthoDB" id="9807209at2"/>
<dbReference type="PANTHER" id="PTHR12526">
    <property type="entry name" value="GLYCOSYLTRANSFERASE"/>
    <property type="match status" value="1"/>
</dbReference>
<name>A0A1I6M9M9_9BACT</name>
<protein>
    <submittedName>
        <fullName evidence="1">Glycosyltransferase involved in cell wall bisynthesis</fullName>
    </submittedName>
</protein>
<dbReference type="AlphaFoldDB" id="A0A1I6M9M9"/>
<dbReference type="RefSeq" id="WP_089839064.1">
    <property type="nucleotide sequence ID" value="NZ_FOZL01000001.1"/>
</dbReference>
<dbReference type="GO" id="GO:0016757">
    <property type="term" value="F:glycosyltransferase activity"/>
    <property type="evidence" value="ECO:0007669"/>
    <property type="project" value="TreeGrafter"/>
</dbReference>
<keyword evidence="2" id="KW-1185">Reference proteome</keyword>
<dbReference type="Proteomes" id="UP000199024">
    <property type="component" value="Unassembled WGS sequence"/>
</dbReference>
<evidence type="ECO:0000313" key="2">
    <source>
        <dbReference type="Proteomes" id="UP000199024"/>
    </source>
</evidence>
<sequence length="403" mass="43832">MNTREHCVLIAPVLPNPDGSGLEQRAFSLLRNFAARFDVTLVVANGEPSLPAIPSAVESLATGIHHLHTRPASRLGQRAARLIPPLVLLEPRWTADWQQAAAPLTILHAPSHAVFFRLRMHSLRAALFPTEQPPNTFIDLDDRESTTLWSIGCYALRRRRLRLALKHLSMACQYALLERTVLRRYNTVTYANPVDGQALANISGNATLLCRPNQVRLPDETPRPPADAPFTLLFVGTLGYFPNEDAALWLADELVPALRLQAQVPFRLLIAGRCATQRLITRLASIPEIEFLGSVEHVAPLYAQSHVAVAAVRCGGGTKVKVLEAVAHQCPVVATPHSALGLPFLPAEDLFTASDAAFFAASCLRLARHPDQARAMARNAYLRLSASSSNAATGSSSTPSSSR</sequence>
<keyword evidence="1" id="KW-0808">Transferase</keyword>
<organism evidence="1 2">
    <name type="scientific">Granulicella pectinivorans</name>
    <dbReference type="NCBI Taxonomy" id="474950"/>
    <lineage>
        <taxon>Bacteria</taxon>
        <taxon>Pseudomonadati</taxon>
        <taxon>Acidobacteriota</taxon>
        <taxon>Terriglobia</taxon>
        <taxon>Terriglobales</taxon>
        <taxon>Acidobacteriaceae</taxon>
        <taxon>Granulicella</taxon>
    </lineage>
</organism>
<dbReference type="SUPFAM" id="SSF53756">
    <property type="entry name" value="UDP-Glycosyltransferase/glycogen phosphorylase"/>
    <property type="match status" value="1"/>
</dbReference>
<dbReference type="EMBL" id="FOZL01000001">
    <property type="protein sequence ID" value="SFS12361.1"/>
    <property type="molecule type" value="Genomic_DNA"/>
</dbReference>
<dbReference type="STRING" id="474950.SAMN05421771_2109"/>
<evidence type="ECO:0000313" key="1">
    <source>
        <dbReference type="EMBL" id="SFS12361.1"/>
    </source>
</evidence>
<gene>
    <name evidence="1" type="ORF">SAMN05421771_2109</name>
</gene>
<reference evidence="1 2" key="1">
    <citation type="submission" date="2016-10" db="EMBL/GenBank/DDBJ databases">
        <authorList>
            <person name="de Groot N.N."/>
        </authorList>
    </citation>
    <scope>NUCLEOTIDE SEQUENCE [LARGE SCALE GENOMIC DNA]</scope>
    <source>
        <strain evidence="1 2">DSM 21001</strain>
    </source>
</reference>
<proteinExistence type="predicted"/>
<dbReference type="Gene3D" id="3.40.50.2000">
    <property type="entry name" value="Glycogen Phosphorylase B"/>
    <property type="match status" value="1"/>
</dbReference>
<dbReference type="PANTHER" id="PTHR12526:SF600">
    <property type="entry name" value="GLYCOSYL TRANSFERASE GROUP 1"/>
    <property type="match status" value="1"/>
</dbReference>